<organism evidence="1 2">
    <name type="scientific">Trifolium medium</name>
    <dbReference type="NCBI Taxonomy" id="97028"/>
    <lineage>
        <taxon>Eukaryota</taxon>
        <taxon>Viridiplantae</taxon>
        <taxon>Streptophyta</taxon>
        <taxon>Embryophyta</taxon>
        <taxon>Tracheophyta</taxon>
        <taxon>Spermatophyta</taxon>
        <taxon>Magnoliopsida</taxon>
        <taxon>eudicotyledons</taxon>
        <taxon>Gunneridae</taxon>
        <taxon>Pentapetalae</taxon>
        <taxon>rosids</taxon>
        <taxon>fabids</taxon>
        <taxon>Fabales</taxon>
        <taxon>Fabaceae</taxon>
        <taxon>Papilionoideae</taxon>
        <taxon>50 kb inversion clade</taxon>
        <taxon>NPAAA clade</taxon>
        <taxon>Hologalegina</taxon>
        <taxon>IRL clade</taxon>
        <taxon>Trifolieae</taxon>
        <taxon>Trifolium</taxon>
    </lineage>
</organism>
<reference evidence="1 2" key="1">
    <citation type="journal article" date="2018" name="Front. Plant Sci.">
        <title>Red Clover (Trifolium pratense) and Zigzag Clover (T. medium) - A Picture of Genomic Similarities and Differences.</title>
        <authorList>
            <person name="Dluhosova J."/>
            <person name="Istvanek J."/>
            <person name="Nedelnik J."/>
            <person name="Repkova J."/>
        </authorList>
    </citation>
    <scope>NUCLEOTIDE SEQUENCE [LARGE SCALE GENOMIC DNA]</scope>
    <source>
        <strain evidence="2">cv. 10/8</strain>
        <tissue evidence="1">Leaf</tissue>
    </source>
</reference>
<feature type="non-terminal residue" evidence="1">
    <location>
        <position position="27"/>
    </location>
</feature>
<sequence length="27" mass="2936">MPPSVERLPEHFVSDTVVPLSAIAKTD</sequence>
<proteinExistence type="predicted"/>
<protein>
    <submittedName>
        <fullName evidence="1">Uncharacterized protein</fullName>
    </submittedName>
</protein>
<name>A0A392T4C3_9FABA</name>
<dbReference type="AlphaFoldDB" id="A0A392T4C3"/>
<accession>A0A392T4C3</accession>
<dbReference type="Proteomes" id="UP000265520">
    <property type="component" value="Unassembled WGS sequence"/>
</dbReference>
<evidence type="ECO:0000313" key="2">
    <source>
        <dbReference type="Proteomes" id="UP000265520"/>
    </source>
</evidence>
<comment type="caution">
    <text evidence="1">The sequence shown here is derived from an EMBL/GenBank/DDBJ whole genome shotgun (WGS) entry which is preliminary data.</text>
</comment>
<keyword evidence="2" id="KW-1185">Reference proteome</keyword>
<evidence type="ECO:0000313" key="1">
    <source>
        <dbReference type="EMBL" id="MCI55971.1"/>
    </source>
</evidence>
<dbReference type="EMBL" id="LXQA010504706">
    <property type="protein sequence ID" value="MCI55971.1"/>
    <property type="molecule type" value="Genomic_DNA"/>
</dbReference>